<sequence length="98" mass="10597">MNQIKNTQENLVKEILENASCGPQSAESIGGHAMARGMASLPHVAFVMEQLSQAGQLKKIPDGRYITTDLGELMLLTLNTTYCVPTTNKTQHAVANVL</sequence>
<proteinExistence type="predicted"/>
<dbReference type="EMBL" id="KP795655">
    <property type="protein sequence ID" value="AKN39653.1"/>
    <property type="molecule type" value="Genomic_DNA"/>
</dbReference>
<name>A0A0H3ZTH7_9VIBR</name>
<evidence type="ECO:0000313" key="1">
    <source>
        <dbReference type="EMBL" id="AKN39653.1"/>
    </source>
</evidence>
<reference evidence="1" key="1">
    <citation type="journal article" date="2015" name="MBio">
        <title>Eco-Evolutionary Dynamics of Episomes among Ecologically Cohesive Bacterial Populations.</title>
        <authorList>
            <person name="Xue H."/>
            <person name="Cordero O.X."/>
            <person name="Camas F.M."/>
            <person name="Trimble W."/>
            <person name="Meyer F."/>
            <person name="Guglielmini J."/>
            <person name="Rocha E.P."/>
            <person name="Polz M.F."/>
        </authorList>
    </citation>
    <scope>NUCLEOTIDE SEQUENCE</scope>
    <source>
        <strain evidence="1">1F_97</strain>
    </source>
</reference>
<organism evidence="1">
    <name type="scientific">Vibrio sp. 1F_97</name>
    <dbReference type="NCBI Taxonomy" id="1652827"/>
    <lineage>
        <taxon>Bacteria</taxon>
        <taxon>Pseudomonadati</taxon>
        <taxon>Pseudomonadota</taxon>
        <taxon>Gammaproteobacteria</taxon>
        <taxon>Vibrionales</taxon>
        <taxon>Vibrionaceae</taxon>
        <taxon>Vibrio</taxon>
    </lineage>
</organism>
<dbReference type="AlphaFoldDB" id="A0A0H3ZTH7"/>
<protein>
    <submittedName>
        <fullName evidence="1">Uncharacterized protein</fullName>
    </submittedName>
</protein>
<accession>A0A0H3ZTH7</accession>